<reference evidence="2" key="1">
    <citation type="submission" date="2023-03" db="EMBL/GenBank/DDBJ databases">
        <title>Massive genome expansion in bonnet fungi (Mycena s.s.) driven by repeated elements and novel gene families across ecological guilds.</title>
        <authorList>
            <consortium name="Lawrence Berkeley National Laboratory"/>
            <person name="Harder C.B."/>
            <person name="Miyauchi S."/>
            <person name="Viragh M."/>
            <person name="Kuo A."/>
            <person name="Thoen E."/>
            <person name="Andreopoulos B."/>
            <person name="Lu D."/>
            <person name="Skrede I."/>
            <person name="Drula E."/>
            <person name="Henrissat B."/>
            <person name="Morin E."/>
            <person name="Kohler A."/>
            <person name="Barry K."/>
            <person name="LaButti K."/>
            <person name="Morin E."/>
            <person name="Salamov A."/>
            <person name="Lipzen A."/>
            <person name="Mereny Z."/>
            <person name="Hegedus B."/>
            <person name="Baldrian P."/>
            <person name="Stursova M."/>
            <person name="Weitz H."/>
            <person name="Taylor A."/>
            <person name="Grigoriev I.V."/>
            <person name="Nagy L.G."/>
            <person name="Martin F."/>
            <person name="Kauserud H."/>
        </authorList>
    </citation>
    <scope>NUCLEOTIDE SEQUENCE</scope>
    <source>
        <strain evidence="2">9284</strain>
    </source>
</reference>
<sequence>MAETRIPIDFAHQLVPHLFGTSFPSSLLEMKLRVPPSASPKTPEAPTAHRNPSPFARVPHGVKSDPSDICRILVIGRPGAGKMTLLKRICETTEAPEIRRSEWTHIQSLLPLEPHTHYDINDELTFASHPRLRFHQAAGASGGLAEIDTFLKHRAAAGKFSQLVHAIW</sequence>
<dbReference type="SUPFAM" id="SSF52540">
    <property type="entry name" value="P-loop containing nucleoside triphosphate hydrolases"/>
    <property type="match status" value="1"/>
</dbReference>
<dbReference type="InterPro" id="IPR027417">
    <property type="entry name" value="P-loop_NTPase"/>
</dbReference>
<evidence type="ECO:0000256" key="1">
    <source>
        <dbReference type="SAM" id="MobiDB-lite"/>
    </source>
</evidence>
<dbReference type="Proteomes" id="UP001221142">
    <property type="component" value="Unassembled WGS sequence"/>
</dbReference>
<evidence type="ECO:0000313" key="3">
    <source>
        <dbReference type="Proteomes" id="UP001221142"/>
    </source>
</evidence>
<organism evidence="2 3">
    <name type="scientific">Roridomyces roridus</name>
    <dbReference type="NCBI Taxonomy" id="1738132"/>
    <lineage>
        <taxon>Eukaryota</taxon>
        <taxon>Fungi</taxon>
        <taxon>Dikarya</taxon>
        <taxon>Basidiomycota</taxon>
        <taxon>Agaricomycotina</taxon>
        <taxon>Agaricomycetes</taxon>
        <taxon>Agaricomycetidae</taxon>
        <taxon>Agaricales</taxon>
        <taxon>Marasmiineae</taxon>
        <taxon>Mycenaceae</taxon>
        <taxon>Roridomyces</taxon>
    </lineage>
</organism>
<name>A0AAD7BEC1_9AGAR</name>
<evidence type="ECO:0008006" key="4">
    <source>
        <dbReference type="Google" id="ProtNLM"/>
    </source>
</evidence>
<proteinExistence type="predicted"/>
<gene>
    <name evidence="2" type="ORF">FB45DRAFT_170531</name>
</gene>
<protein>
    <recommendedName>
        <fullName evidence="4">G domain-containing protein</fullName>
    </recommendedName>
</protein>
<feature type="region of interest" description="Disordered" evidence="1">
    <location>
        <begin position="34"/>
        <end position="62"/>
    </location>
</feature>
<dbReference type="AlphaFoldDB" id="A0AAD7BEC1"/>
<dbReference type="EMBL" id="JARKIF010000019">
    <property type="protein sequence ID" value="KAJ7618689.1"/>
    <property type="molecule type" value="Genomic_DNA"/>
</dbReference>
<accession>A0AAD7BEC1</accession>
<comment type="caution">
    <text evidence="2">The sequence shown here is derived from an EMBL/GenBank/DDBJ whole genome shotgun (WGS) entry which is preliminary data.</text>
</comment>
<evidence type="ECO:0000313" key="2">
    <source>
        <dbReference type="EMBL" id="KAJ7618689.1"/>
    </source>
</evidence>
<keyword evidence="3" id="KW-1185">Reference proteome</keyword>